<sequence length="233" mass="26346">MNLAIRSTAPEVMDDASVDLADYQRCLTELALVNRLTFTHRPTLRWLARQARSLPRGAAFSVLDVGYGDGDLLRAIARWAGRRGLKAELTGIDLNPRSAAAARAATPPGMSIDYRTGDVFSYQPDRPVDFIVSSQVAHHLSDQDIVELLTWLETNSVHGWHLADLHRHSLAYYGFPILAHLMRSHRIIRTDGMISIARGFRREDLQRFLEKADLSAEISWYAFRFCVRRTKAS</sequence>
<dbReference type="Proteomes" id="UP000193529">
    <property type="component" value="Unassembled WGS sequence"/>
</dbReference>
<evidence type="ECO:0000313" key="2">
    <source>
        <dbReference type="EMBL" id="ORW19574.1"/>
    </source>
</evidence>
<name>A0A1X1Z8B9_9MYCO</name>
<dbReference type="SUPFAM" id="SSF53335">
    <property type="entry name" value="S-adenosyl-L-methionine-dependent methyltransferases"/>
    <property type="match status" value="1"/>
</dbReference>
<reference evidence="2 3" key="1">
    <citation type="submission" date="2016-01" db="EMBL/GenBank/DDBJ databases">
        <title>The new phylogeny of the genus Mycobacterium.</title>
        <authorList>
            <person name="Tarcisio F."/>
            <person name="Conor M."/>
            <person name="Antonella G."/>
            <person name="Elisabetta G."/>
            <person name="Giulia F.S."/>
            <person name="Sara T."/>
            <person name="Anna F."/>
            <person name="Clotilde B."/>
            <person name="Roberto B."/>
            <person name="Veronica D.S."/>
            <person name="Fabio R."/>
            <person name="Monica P."/>
            <person name="Olivier J."/>
            <person name="Enrico T."/>
            <person name="Nicola S."/>
        </authorList>
    </citation>
    <scope>NUCLEOTIDE SEQUENCE [LARGE SCALE GENOMIC DNA]</scope>
    <source>
        <strain evidence="2 3">DSM 44572</strain>
    </source>
</reference>
<dbReference type="EMBL" id="LQPJ01000130">
    <property type="protein sequence ID" value="ORW19574.1"/>
    <property type="molecule type" value="Genomic_DNA"/>
</dbReference>
<dbReference type="AlphaFoldDB" id="A0A1X1Z8B9"/>
<protein>
    <recommendedName>
        <fullName evidence="1">Methyltransferase domain-containing protein</fullName>
    </recommendedName>
</protein>
<dbReference type="InterPro" id="IPR041698">
    <property type="entry name" value="Methyltransf_25"/>
</dbReference>
<evidence type="ECO:0000259" key="1">
    <source>
        <dbReference type="Pfam" id="PF13649"/>
    </source>
</evidence>
<accession>A0A1X1Z8B9</accession>
<gene>
    <name evidence="2" type="ORF">AWC19_16785</name>
</gene>
<feature type="domain" description="Methyltransferase" evidence="1">
    <location>
        <begin position="62"/>
        <end position="150"/>
    </location>
</feature>
<proteinExistence type="predicted"/>
<comment type="caution">
    <text evidence="2">The sequence shown here is derived from an EMBL/GenBank/DDBJ whole genome shotgun (WGS) entry which is preliminary data.</text>
</comment>
<organism evidence="2 3">
    <name type="scientific">Mycobacterium palustre</name>
    <dbReference type="NCBI Taxonomy" id="153971"/>
    <lineage>
        <taxon>Bacteria</taxon>
        <taxon>Bacillati</taxon>
        <taxon>Actinomycetota</taxon>
        <taxon>Actinomycetes</taxon>
        <taxon>Mycobacteriales</taxon>
        <taxon>Mycobacteriaceae</taxon>
        <taxon>Mycobacterium</taxon>
        <taxon>Mycobacterium simiae complex</taxon>
    </lineage>
</organism>
<dbReference type="InterPro" id="IPR029063">
    <property type="entry name" value="SAM-dependent_MTases_sf"/>
</dbReference>
<evidence type="ECO:0000313" key="3">
    <source>
        <dbReference type="Proteomes" id="UP000193529"/>
    </source>
</evidence>
<keyword evidence="3" id="KW-1185">Reference proteome</keyword>
<dbReference type="STRING" id="153971.AWC19_16785"/>
<dbReference type="CDD" id="cd02440">
    <property type="entry name" value="AdoMet_MTases"/>
    <property type="match status" value="1"/>
</dbReference>
<dbReference type="Pfam" id="PF13649">
    <property type="entry name" value="Methyltransf_25"/>
    <property type="match status" value="1"/>
</dbReference>
<dbReference type="Gene3D" id="3.40.50.150">
    <property type="entry name" value="Vaccinia Virus protein VP39"/>
    <property type="match status" value="1"/>
</dbReference>